<dbReference type="InterPro" id="IPR006985">
    <property type="entry name" value="RAMP"/>
</dbReference>
<sequence length="154" mass="17564">MQDIIDKMENQAAIFTCFIVTLMSLTGLSEEGYIEPCNMLMFNHYVENDCIPHFNQSMEASNYQNSCPWPTSRKSYILLSNCVADVVSTTKCKQASLHNKIFLEVHRTYYSLCWHMKDPPIPILMCLTLPFIVTTFLFPVLCTPLVTGHQSVGL</sequence>
<dbReference type="AlphaFoldDB" id="A0ABD0WZC9"/>
<keyword evidence="4" id="KW-1003">Cell membrane</keyword>
<dbReference type="EMBL" id="JAGEUA010000004">
    <property type="protein sequence ID" value="KAL0985586.1"/>
    <property type="molecule type" value="Genomic_DNA"/>
</dbReference>
<comment type="caution">
    <text evidence="12">The sequence shown here is derived from an EMBL/GenBank/DDBJ whole genome shotgun (WGS) entry which is preliminary data.</text>
</comment>
<dbReference type="Proteomes" id="UP001557470">
    <property type="component" value="Unassembled WGS sequence"/>
</dbReference>
<accession>A0ABD0WZC9</accession>
<dbReference type="PANTHER" id="PTHR14076">
    <property type="entry name" value="RECEPTOR ACTIVITY MODIFYING PROTEIN RAMP"/>
    <property type="match status" value="1"/>
</dbReference>
<keyword evidence="3" id="KW-0813">Transport</keyword>
<evidence type="ECO:0000256" key="2">
    <source>
        <dbReference type="ARBA" id="ARBA00007087"/>
    </source>
</evidence>
<keyword evidence="13" id="KW-1185">Reference proteome</keyword>
<evidence type="ECO:0000256" key="4">
    <source>
        <dbReference type="ARBA" id="ARBA00022475"/>
    </source>
</evidence>
<keyword evidence="6" id="KW-0732">Signal</keyword>
<proteinExistence type="inferred from homology"/>
<feature type="transmembrane region" description="Helical" evidence="11">
    <location>
        <begin position="121"/>
        <end position="146"/>
    </location>
</feature>
<reference evidence="12 13" key="1">
    <citation type="submission" date="2024-06" db="EMBL/GenBank/DDBJ databases">
        <authorList>
            <person name="Pan Q."/>
            <person name="Wen M."/>
            <person name="Jouanno E."/>
            <person name="Zahm M."/>
            <person name="Klopp C."/>
            <person name="Cabau C."/>
            <person name="Louis A."/>
            <person name="Berthelot C."/>
            <person name="Parey E."/>
            <person name="Roest Crollius H."/>
            <person name="Montfort J."/>
            <person name="Robinson-Rechavi M."/>
            <person name="Bouchez O."/>
            <person name="Lampietro C."/>
            <person name="Lopez Roques C."/>
            <person name="Donnadieu C."/>
            <person name="Postlethwait J."/>
            <person name="Bobe J."/>
            <person name="Verreycken H."/>
            <person name="Guiguen Y."/>
        </authorList>
    </citation>
    <scope>NUCLEOTIDE SEQUENCE [LARGE SCALE GENOMIC DNA]</scope>
    <source>
        <strain evidence="12">Up_M1</strain>
        <tissue evidence="12">Testis</tissue>
    </source>
</reference>
<keyword evidence="8 11" id="KW-0472">Membrane</keyword>
<name>A0ABD0WZC9_UMBPY</name>
<evidence type="ECO:0000256" key="5">
    <source>
        <dbReference type="ARBA" id="ARBA00022692"/>
    </source>
</evidence>
<protein>
    <submittedName>
        <fullName evidence="12">Uncharacterized protein</fullName>
    </submittedName>
</protein>
<evidence type="ECO:0000256" key="7">
    <source>
        <dbReference type="ARBA" id="ARBA00022989"/>
    </source>
</evidence>
<organism evidence="12 13">
    <name type="scientific">Umbra pygmaea</name>
    <name type="common">Eastern mudminnow</name>
    <dbReference type="NCBI Taxonomy" id="75934"/>
    <lineage>
        <taxon>Eukaryota</taxon>
        <taxon>Metazoa</taxon>
        <taxon>Chordata</taxon>
        <taxon>Craniata</taxon>
        <taxon>Vertebrata</taxon>
        <taxon>Euteleostomi</taxon>
        <taxon>Actinopterygii</taxon>
        <taxon>Neopterygii</taxon>
        <taxon>Teleostei</taxon>
        <taxon>Protacanthopterygii</taxon>
        <taxon>Esociformes</taxon>
        <taxon>Umbridae</taxon>
        <taxon>Umbra</taxon>
    </lineage>
</organism>
<feature type="transmembrane region" description="Helical" evidence="11">
    <location>
        <begin position="12"/>
        <end position="29"/>
    </location>
</feature>
<evidence type="ECO:0000256" key="10">
    <source>
        <dbReference type="ARBA" id="ARBA00023170"/>
    </source>
</evidence>
<evidence type="ECO:0000256" key="3">
    <source>
        <dbReference type="ARBA" id="ARBA00022448"/>
    </source>
</evidence>
<evidence type="ECO:0000256" key="9">
    <source>
        <dbReference type="ARBA" id="ARBA00023157"/>
    </source>
</evidence>
<dbReference type="GO" id="GO:0005886">
    <property type="term" value="C:plasma membrane"/>
    <property type="evidence" value="ECO:0007669"/>
    <property type="project" value="UniProtKB-SubCell"/>
</dbReference>
<gene>
    <name evidence="12" type="ORF">UPYG_G00159000</name>
</gene>
<keyword evidence="5 11" id="KW-0812">Transmembrane</keyword>
<evidence type="ECO:0000256" key="1">
    <source>
        <dbReference type="ARBA" id="ARBA00004251"/>
    </source>
</evidence>
<evidence type="ECO:0000256" key="6">
    <source>
        <dbReference type="ARBA" id="ARBA00022729"/>
    </source>
</evidence>
<evidence type="ECO:0000313" key="13">
    <source>
        <dbReference type="Proteomes" id="UP001557470"/>
    </source>
</evidence>
<keyword evidence="9" id="KW-1015">Disulfide bond</keyword>
<keyword evidence="7 11" id="KW-1133">Transmembrane helix</keyword>
<keyword evidence="10" id="KW-0675">Receptor</keyword>
<dbReference type="Pfam" id="PF04901">
    <property type="entry name" value="RAMP"/>
    <property type="match status" value="1"/>
</dbReference>
<evidence type="ECO:0000256" key="8">
    <source>
        <dbReference type="ARBA" id="ARBA00023136"/>
    </source>
</evidence>
<comment type="subcellular location">
    <subcellularLocation>
        <location evidence="1">Cell membrane</location>
        <topology evidence="1">Single-pass type I membrane protein</topology>
    </subcellularLocation>
</comment>
<comment type="similarity">
    <text evidence="2">Belongs to the RAMP family.</text>
</comment>
<evidence type="ECO:0000256" key="11">
    <source>
        <dbReference type="SAM" id="Phobius"/>
    </source>
</evidence>
<dbReference type="Gene3D" id="1.10.150.510">
    <property type="entry name" value="Receptor activity modifying family"/>
    <property type="match status" value="1"/>
</dbReference>
<dbReference type="InterPro" id="IPR038126">
    <property type="entry name" value="RAMP_sf"/>
</dbReference>
<evidence type="ECO:0000313" key="12">
    <source>
        <dbReference type="EMBL" id="KAL0985586.1"/>
    </source>
</evidence>
<dbReference type="PANTHER" id="PTHR14076:SF7">
    <property type="entry name" value="RECEPTOR ACTIVITY-MODIFYING PROTEIN 1-LIKE"/>
    <property type="match status" value="1"/>
</dbReference>